<organism evidence="1 2">
    <name type="scientific">Streptomyces varsoviensis</name>
    <dbReference type="NCBI Taxonomy" id="67373"/>
    <lineage>
        <taxon>Bacteria</taxon>
        <taxon>Bacillati</taxon>
        <taxon>Actinomycetota</taxon>
        <taxon>Actinomycetes</taxon>
        <taxon>Kitasatosporales</taxon>
        <taxon>Streptomycetaceae</taxon>
        <taxon>Streptomyces</taxon>
    </lineage>
</organism>
<keyword evidence="2" id="KW-1185">Reference proteome</keyword>
<dbReference type="Proteomes" id="UP000037020">
    <property type="component" value="Unassembled WGS sequence"/>
</dbReference>
<name>A0ABR5JA86_9ACTN</name>
<evidence type="ECO:0000313" key="1">
    <source>
        <dbReference type="EMBL" id="KOG90348.1"/>
    </source>
</evidence>
<reference evidence="1 2" key="1">
    <citation type="submission" date="2015-07" db="EMBL/GenBank/DDBJ databases">
        <authorList>
            <person name="Ju K.-S."/>
            <person name="Doroghazi J.R."/>
            <person name="Metcalf W.W."/>
        </authorList>
    </citation>
    <scope>NUCLEOTIDE SEQUENCE [LARGE SCALE GENOMIC DNA]</scope>
    <source>
        <strain evidence="1 2">NRRL B-3589</strain>
    </source>
</reference>
<evidence type="ECO:0000313" key="2">
    <source>
        <dbReference type="Proteomes" id="UP000037020"/>
    </source>
</evidence>
<accession>A0ABR5JA86</accession>
<dbReference type="PANTHER" id="PTHR47691:SF3">
    <property type="entry name" value="HTH-TYPE TRANSCRIPTIONAL REGULATOR RV0890C-RELATED"/>
    <property type="match status" value="1"/>
</dbReference>
<dbReference type="PANTHER" id="PTHR47691">
    <property type="entry name" value="REGULATOR-RELATED"/>
    <property type="match status" value="1"/>
</dbReference>
<sequence length="68" mass="7122">MPEPAAIALFEDRAAAVVPGFATRPGSADRATVAELCRRLDGIPLALELAAGRLGALSVEQVLHRLDD</sequence>
<comment type="caution">
    <text evidence="1">The sequence shown here is derived from an EMBL/GenBank/DDBJ whole genome shotgun (WGS) entry which is preliminary data.</text>
</comment>
<gene>
    <name evidence="1" type="ORF">ADK38_09310</name>
</gene>
<feature type="non-terminal residue" evidence="1">
    <location>
        <position position="68"/>
    </location>
</feature>
<dbReference type="EMBL" id="LGUT01000776">
    <property type="protein sequence ID" value="KOG90348.1"/>
    <property type="molecule type" value="Genomic_DNA"/>
</dbReference>
<protein>
    <submittedName>
        <fullName evidence="1">Uncharacterized protein</fullName>
    </submittedName>
</protein>
<proteinExistence type="predicted"/>